<keyword evidence="4" id="KW-1185">Reference proteome</keyword>
<reference evidence="3" key="1">
    <citation type="submission" date="2021-02" db="EMBL/GenBank/DDBJ databases">
        <authorList>
            <person name="Nieuwenhuis M."/>
            <person name="Van De Peppel L.J.J."/>
        </authorList>
    </citation>
    <scope>NUCLEOTIDE SEQUENCE</scope>
    <source>
        <strain evidence="3">D49</strain>
    </source>
</reference>
<gene>
    <name evidence="3" type="ORF">H0H81_008379</name>
</gene>
<keyword evidence="1" id="KW-0812">Transmembrane</keyword>
<dbReference type="Gene3D" id="3.20.180.10">
    <property type="entry name" value="PNP-oxidase-like"/>
    <property type="match status" value="1"/>
</dbReference>
<accession>A0A9P7GKL9</accession>
<dbReference type="Proteomes" id="UP000717328">
    <property type="component" value="Unassembled WGS sequence"/>
</dbReference>
<dbReference type="InterPro" id="IPR037119">
    <property type="entry name" value="Haem_oxidase_HugZ-like_sf"/>
</dbReference>
<name>A0A9P7GKL9_9AGAR</name>
<feature type="transmembrane region" description="Helical" evidence="1">
    <location>
        <begin position="179"/>
        <end position="198"/>
    </location>
</feature>
<dbReference type="Pfam" id="PF10615">
    <property type="entry name" value="DUF2470"/>
    <property type="match status" value="1"/>
</dbReference>
<dbReference type="PANTHER" id="PTHR37783:SF1">
    <property type="entry name" value="MEMBRANE PROTEIN, PUTATIVE (AFU_ORTHOLOGUE AFUA_1G04315)-RELATED"/>
    <property type="match status" value="1"/>
</dbReference>
<comment type="caution">
    <text evidence="3">The sequence shown here is derived from an EMBL/GenBank/DDBJ whole genome shotgun (WGS) entry which is preliminary data.</text>
</comment>
<proteinExistence type="predicted"/>
<keyword evidence="1" id="KW-0472">Membrane</keyword>
<keyword evidence="1" id="KW-1133">Transmembrane helix</keyword>
<dbReference type="OrthoDB" id="5553410at2759"/>
<organism evidence="3 4">
    <name type="scientific">Sphagnurus paluster</name>
    <dbReference type="NCBI Taxonomy" id="117069"/>
    <lineage>
        <taxon>Eukaryota</taxon>
        <taxon>Fungi</taxon>
        <taxon>Dikarya</taxon>
        <taxon>Basidiomycota</taxon>
        <taxon>Agaricomycotina</taxon>
        <taxon>Agaricomycetes</taxon>
        <taxon>Agaricomycetidae</taxon>
        <taxon>Agaricales</taxon>
        <taxon>Tricholomatineae</taxon>
        <taxon>Lyophyllaceae</taxon>
        <taxon>Sphagnurus</taxon>
    </lineage>
</organism>
<evidence type="ECO:0000313" key="3">
    <source>
        <dbReference type="EMBL" id="KAG5651514.1"/>
    </source>
</evidence>
<dbReference type="InterPro" id="IPR019595">
    <property type="entry name" value="DUF2470"/>
</dbReference>
<sequence length="217" mass="24204">MSSDPVAEKSGFLRMYMSSHPDTLVAYAKWFGKVTEPIKSAEMKSIDSKSMTLNCTMKSGTKKEVYIPIEPPLNGYDDVKPRLLEMKALAQENLGMIKAPKITNFRLPLESLKSGLSITALLYLFLAPTNGTASLFEPARYIHSLVGSTSVNVLTYTVGIAHFFESIYTFTLCRTHQTGVFTGAAYVLSTFVFGFPIWKDLRHRIQAARIESVMKVE</sequence>
<evidence type="ECO:0000256" key="1">
    <source>
        <dbReference type="SAM" id="Phobius"/>
    </source>
</evidence>
<dbReference type="InterPro" id="IPR028110">
    <property type="entry name" value="TMEM254"/>
</dbReference>
<evidence type="ECO:0000259" key="2">
    <source>
        <dbReference type="Pfam" id="PF10615"/>
    </source>
</evidence>
<dbReference type="EMBL" id="JABCKI010000232">
    <property type="protein sequence ID" value="KAG5651514.1"/>
    <property type="molecule type" value="Genomic_DNA"/>
</dbReference>
<protein>
    <recommendedName>
        <fullName evidence="2">DUF2470 domain-containing protein</fullName>
    </recommendedName>
</protein>
<dbReference type="AlphaFoldDB" id="A0A9P7GKL9"/>
<dbReference type="Pfam" id="PF14934">
    <property type="entry name" value="TMEM254"/>
    <property type="match status" value="1"/>
</dbReference>
<reference evidence="3" key="2">
    <citation type="submission" date="2021-10" db="EMBL/GenBank/DDBJ databases">
        <title>Phylogenomics reveals ancestral predisposition of the termite-cultivated fungus Termitomyces towards a domesticated lifestyle.</title>
        <authorList>
            <person name="Auxier B."/>
            <person name="Grum-Grzhimaylo A."/>
            <person name="Cardenas M.E."/>
            <person name="Lodge J.D."/>
            <person name="Laessoe T."/>
            <person name="Pedersen O."/>
            <person name="Smith M.E."/>
            <person name="Kuyper T.W."/>
            <person name="Franco-Molano E.A."/>
            <person name="Baroni T.J."/>
            <person name="Aanen D.K."/>
        </authorList>
    </citation>
    <scope>NUCLEOTIDE SEQUENCE</scope>
    <source>
        <strain evidence="3">D49</strain>
    </source>
</reference>
<dbReference type="PANTHER" id="PTHR37783">
    <property type="entry name" value="MEMBRANE PROTEIN, PUTATIVE (AFU_ORTHOLOGUE AFUA_1G04315)-RELATED"/>
    <property type="match status" value="1"/>
</dbReference>
<feature type="domain" description="DUF2470" evidence="2">
    <location>
        <begin position="16"/>
        <end position="86"/>
    </location>
</feature>
<evidence type="ECO:0000313" key="4">
    <source>
        <dbReference type="Proteomes" id="UP000717328"/>
    </source>
</evidence>